<dbReference type="Pfam" id="PF18029">
    <property type="entry name" value="Glyoxalase_6"/>
    <property type="match status" value="1"/>
</dbReference>
<dbReference type="OrthoDB" id="3823476at2"/>
<dbReference type="InterPro" id="IPR041581">
    <property type="entry name" value="Glyoxalase_6"/>
</dbReference>
<dbReference type="RefSeq" id="WP_090967597.1">
    <property type="nucleotide sequence ID" value="NZ_FNRT01000002.1"/>
</dbReference>
<sequence length="139" mass="15236">MASRLTELSIDCHDPDLLAEFWTAALDWVVIDREAEGLVEIGPERVSDQALLDAVRSGPVAPTLFLAKVPEDKVTKNRIHFDLSPVDRSRDEEVDRLLALGATQADVGQTGDESWVVLADPEGNEFCVLRSLAPGHFSL</sequence>
<gene>
    <name evidence="2" type="ORF">SAMN04489844_0369</name>
</gene>
<organism evidence="2 3">
    <name type="scientific">Nocardioides exalbidus</name>
    <dbReference type="NCBI Taxonomy" id="402596"/>
    <lineage>
        <taxon>Bacteria</taxon>
        <taxon>Bacillati</taxon>
        <taxon>Actinomycetota</taxon>
        <taxon>Actinomycetes</taxon>
        <taxon>Propionibacteriales</taxon>
        <taxon>Nocardioidaceae</taxon>
        <taxon>Nocardioides</taxon>
    </lineage>
</organism>
<dbReference type="AlphaFoldDB" id="A0A1H4K0C7"/>
<evidence type="ECO:0000313" key="3">
    <source>
        <dbReference type="Proteomes" id="UP000198742"/>
    </source>
</evidence>
<dbReference type="STRING" id="402596.SAMN04489844_0369"/>
<dbReference type="PANTHER" id="PTHR35908">
    <property type="entry name" value="HYPOTHETICAL FUSION PROTEIN"/>
    <property type="match status" value="1"/>
</dbReference>
<dbReference type="InterPro" id="IPR029068">
    <property type="entry name" value="Glyas_Bleomycin-R_OHBP_Dase"/>
</dbReference>
<dbReference type="SUPFAM" id="SSF54593">
    <property type="entry name" value="Glyoxalase/Bleomycin resistance protein/Dihydroxybiphenyl dioxygenase"/>
    <property type="match status" value="1"/>
</dbReference>
<dbReference type="PANTHER" id="PTHR35908:SF1">
    <property type="entry name" value="CONSERVED PROTEIN"/>
    <property type="match status" value="1"/>
</dbReference>
<proteinExistence type="predicted"/>
<keyword evidence="3" id="KW-1185">Reference proteome</keyword>
<dbReference type="Gene3D" id="3.10.180.10">
    <property type="entry name" value="2,3-Dihydroxybiphenyl 1,2-Dioxygenase, domain 1"/>
    <property type="match status" value="1"/>
</dbReference>
<accession>A0A1H4K0C7</accession>
<dbReference type="Proteomes" id="UP000198742">
    <property type="component" value="Unassembled WGS sequence"/>
</dbReference>
<protein>
    <recommendedName>
        <fullName evidence="1">Glyoxalase-like domain-containing protein</fullName>
    </recommendedName>
</protein>
<evidence type="ECO:0000259" key="1">
    <source>
        <dbReference type="Pfam" id="PF18029"/>
    </source>
</evidence>
<name>A0A1H4K0C7_9ACTN</name>
<feature type="domain" description="Glyoxalase-like" evidence="1">
    <location>
        <begin position="8"/>
        <end position="129"/>
    </location>
</feature>
<reference evidence="3" key="1">
    <citation type="submission" date="2016-10" db="EMBL/GenBank/DDBJ databases">
        <authorList>
            <person name="Varghese N."/>
            <person name="Submissions S."/>
        </authorList>
    </citation>
    <scope>NUCLEOTIDE SEQUENCE [LARGE SCALE GENOMIC DNA]</scope>
    <source>
        <strain evidence="3">DSM 22017</strain>
    </source>
</reference>
<dbReference type="EMBL" id="FNRT01000002">
    <property type="protein sequence ID" value="SEB51555.1"/>
    <property type="molecule type" value="Genomic_DNA"/>
</dbReference>
<evidence type="ECO:0000313" key="2">
    <source>
        <dbReference type="EMBL" id="SEB51555.1"/>
    </source>
</evidence>